<dbReference type="Pfam" id="PF09666">
    <property type="entry name" value="Sororin_middle"/>
    <property type="match status" value="1"/>
</dbReference>
<dbReference type="GO" id="GO:0007080">
    <property type="term" value="P:mitotic metaphase chromosome alignment"/>
    <property type="evidence" value="ECO:0007669"/>
    <property type="project" value="TreeGrafter"/>
</dbReference>
<evidence type="ECO:0000256" key="9">
    <source>
        <dbReference type="SAM" id="MobiDB-lite"/>
    </source>
</evidence>
<evidence type="ECO:0000313" key="12">
    <source>
        <dbReference type="EMBL" id="KYO25561.1"/>
    </source>
</evidence>
<evidence type="ECO:0000256" key="3">
    <source>
        <dbReference type="ARBA" id="ARBA00022454"/>
    </source>
</evidence>
<name>A0A151MLX9_ALLMI</name>
<dbReference type="GO" id="GO:0006302">
    <property type="term" value="P:double-strand break repair"/>
    <property type="evidence" value="ECO:0007669"/>
    <property type="project" value="TreeGrafter"/>
</dbReference>
<evidence type="ECO:0000256" key="5">
    <source>
        <dbReference type="ARBA" id="ARBA00022776"/>
    </source>
</evidence>
<sequence>MLKRPIVLKKIQPRRQQVAEAAAAPRRSPRISSSSGKENVPAEVSNVAGPSTPAEKPLVEISSSTVLSTPTEKPPAHTSPPLDERDTLMAHKVRRSYSRLDATFSPGSGLSDTSTPDQRRSLFGFALLLAPDVSPVPTAAAPVPVAHDSPPDAPSKGLLDTDLPGIALVKEKRKKKKVVQIDVSELDEWAAQMNAQFEEAEKFNLTVE</sequence>
<dbReference type="InterPro" id="IPR018605">
    <property type="entry name" value="Sororin"/>
</dbReference>
<dbReference type="GO" id="GO:0005634">
    <property type="term" value="C:nucleus"/>
    <property type="evidence" value="ECO:0007669"/>
    <property type="project" value="UniProtKB-SubCell"/>
</dbReference>
<reference evidence="12 13" key="1">
    <citation type="journal article" date="2012" name="Genome Biol.">
        <title>Sequencing three crocodilian genomes to illuminate the evolution of archosaurs and amniotes.</title>
        <authorList>
            <person name="St John J.A."/>
            <person name="Braun E.L."/>
            <person name="Isberg S.R."/>
            <person name="Miles L.G."/>
            <person name="Chong A.Y."/>
            <person name="Gongora J."/>
            <person name="Dalzell P."/>
            <person name="Moran C."/>
            <person name="Bed'hom B."/>
            <person name="Abzhanov A."/>
            <person name="Burgess S.C."/>
            <person name="Cooksey A.M."/>
            <person name="Castoe T.A."/>
            <person name="Crawford N.G."/>
            <person name="Densmore L.D."/>
            <person name="Drew J.C."/>
            <person name="Edwards S.V."/>
            <person name="Faircloth B.C."/>
            <person name="Fujita M.K."/>
            <person name="Greenwold M.J."/>
            <person name="Hoffmann F.G."/>
            <person name="Howard J.M."/>
            <person name="Iguchi T."/>
            <person name="Janes D.E."/>
            <person name="Khan S.Y."/>
            <person name="Kohno S."/>
            <person name="de Koning A.J."/>
            <person name="Lance S.L."/>
            <person name="McCarthy F.M."/>
            <person name="McCormack J.E."/>
            <person name="Merchant M.E."/>
            <person name="Peterson D.G."/>
            <person name="Pollock D.D."/>
            <person name="Pourmand N."/>
            <person name="Raney B.J."/>
            <person name="Roessler K.A."/>
            <person name="Sanford J.R."/>
            <person name="Sawyer R.H."/>
            <person name="Schmidt C.J."/>
            <person name="Triplett E.W."/>
            <person name="Tuberville T.D."/>
            <person name="Venegas-Anaya M."/>
            <person name="Howard J.T."/>
            <person name="Jarvis E.D."/>
            <person name="Guillette L.J.Jr."/>
            <person name="Glenn T.C."/>
            <person name="Green R.E."/>
            <person name="Ray D.A."/>
        </authorList>
    </citation>
    <scope>NUCLEOTIDE SEQUENCE [LARGE SCALE GENOMIC DNA]</scope>
    <source>
        <strain evidence="12">KSC_2009_1</strain>
    </source>
</reference>
<dbReference type="PANTHER" id="PTHR31092">
    <property type="entry name" value="SORORIN"/>
    <property type="match status" value="1"/>
</dbReference>
<dbReference type="InterPro" id="IPR057261">
    <property type="entry name" value="Sororin-like_M"/>
</dbReference>
<dbReference type="AlphaFoldDB" id="A0A151MLX9"/>
<keyword evidence="7" id="KW-0131">Cell cycle</keyword>
<dbReference type="EMBL" id="AKHW03005749">
    <property type="protein sequence ID" value="KYO25561.1"/>
    <property type="molecule type" value="Genomic_DNA"/>
</dbReference>
<feature type="domain" description="Sororin C-terminal region" evidence="11">
    <location>
        <begin position="185"/>
        <end position="208"/>
    </location>
</feature>
<evidence type="ECO:0000259" key="11">
    <source>
        <dbReference type="Pfam" id="PF25220"/>
    </source>
</evidence>
<dbReference type="GO" id="GO:0031536">
    <property type="term" value="P:positive regulation of exit from mitosis"/>
    <property type="evidence" value="ECO:0007669"/>
    <property type="project" value="TreeGrafter"/>
</dbReference>
<proteinExistence type="inferred from homology"/>
<evidence type="ECO:0000256" key="6">
    <source>
        <dbReference type="ARBA" id="ARBA00023242"/>
    </source>
</evidence>
<comment type="similarity">
    <text evidence="8">Belongs to the sororin family.</text>
</comment>
<feature type="region of interest" description="Disordered" evidence="9">
    <location>
        <begin position="1"/>
        <end position="89"/>
    </location>
</feature>
<dbReference type="STRING" id="8496.A0A151MLX9"/>
<evidence type="ECO:0000256" key="7">
    <source>
        <dbReference type="ARBA" id="ARBA00023306"/>
    </source>
</evidence>
<evidence type="ECO:0000259" key="10">
    <source>
        <dbReference type="Pfam" id="PF09666"/>
    </source>
</evidence>
<feature type="domain" description="Sororin-like middle region" evidence="10">
    <location>
        <begin position="38"/>
        <end position="136"/>
    </location>
</feature>
<dbReference type="OrthoDB" id="9949198at2759"/>
<gene>
    <name evidence="12" type="primary">CDCA5</name>
    <name evidence="12" type="ORF">Y1Q_0002399</name>
</gene>
<dbReference type="GO" id="GO:0005694">
    <property type="term" value="C:chromosome"/>
    <property type="evidence" value="ECO:0007669"/>
    <property type="project" value="UniProtKB-SubCell"/>
</dbReference>
<dbReference type="GO" id="GO:0051301">
    <property type="term" value="P:cell division"/>
    <property type="evidence" value="ECO:0007669"/>
    <property type="project" value="UniProtKB-KW"/>
</dbReference>
<evidence type="ECO:0000256" key="1">
    <source>
        <dbReference type="ARBA" id="ARBA00004123"/>
    </source>
</evidence>
<feature type="compositionally biased region" description="Low complexity" evidence="9">
    <location>
        <begin position="14"/>
        <end position="35"/>
    </location>
</feature>
<dbReference type="GO" id="GO:0007064">
    <property type="term" value="P:mitotic sister chromatid cohesion"/>
    <property type="evidence" value="ECO:0007669"/>
    <property type="project" value="TreeGrafter"/>
</dbReference>
<keyword evidence="13" id="KW-1185">Reference proteome</keyword>
<keyword evidence="3" id="KW-0158">Chromosome</keyword>
<accession>A0A151MLX9</accession>
<protein>
    <submittedName>
        <fullName evidence="12">Sororin</fullName>
    </submittedName>
</protein>
<dbReference type="KEGG" id="amj:102570785"/>
<organism evidence="12 13">
    <name type="scientific">Alligator mississippiensis</name>
    <name type="common">American alligator</name>
    <dbReference type="NCBI Taxonomy" id="8496"/>
    <lineage>
        <taxon>Eukaryota</taxon>
        <taxon>Metazoa</taxon>
        <taxon>Chordata</taxon>
        <taxon>Craniata</taxon>
        <taxon>Vertebrata</taxon>
        <taxon>Euteleostomi</taxon>
        <taxon>Archelosauria</taxon>
        <taxon>Archosauria</taxon>
        <taxon>Crocodylia</taxon>
        <taxon>Alligatoridae</taxon>
        <taxon>Alligatorinae</taxon>
        <taxon>Alligator</taxon>
    </lineage>
</organism>
<keyword evidence="5" id="KW-0498">Mitosis</keyword>
<dbReference type="PANTHER" id="PTHR31092:SF2">
    <property type="entry name" value="SORORIN"/>
    <property type="match status" value="1"/>
</dbReference>
<dbReference type="eggNOG" id="ENOG502S4XG">
    <property type="taxonomic scope" value="Eukaryota"/>
</dbReference>
<dbReference type="Proteomes" id="UP000050525">
    <property type="component" value="Unassembled WGS sequence"/>
</dbReference>
<evidence type="ECO:0000256" key="2">
    <source>
        <dbReference type="ARBA" id="ARBA00004286"/>
    </source>
</evidence>
<keyword evidence="4" id="KW-0132">Cell division</keyword>
<dbReference type="InterPro" id="IPR057337">
    <property type="entry name" value="Sororin_C"/>
</dbReference>
<comment type="subcellular location">
    <subcellularLocation>
        <location evidence="2">Chromosome</location>
    </subcellularLocation>
    <subcellularLocation>
        <location evidence="1">Nucleus</location>
    </subcellularLocation>
</comment>
<dbReference type="Pfam" id="PF25220">
    <property type="entry name" value="Sororin_C"/>
    <property type="match status" value="1"/>
</dbReference>
<feature type="compositionally biased region" description="Basic residues" evidence="9">
    <location>
        <begin position="1"/>
        <end position="13"/>
    </location>
</feature>
<evidence type="ECO:0000256" key="4">
    <source>
        <dbReference type="ARBA" id="ARBA00022618"/>
    </source>
</evidence>
<comment type="caution">
    <text evidence="12">The sequence shown here is derived from an EMBL/GenBank/DDBJ whole genome shotgun (WGS) entry which is preliminary data.</text>
</comment>
<feature type="region of interest" description="Disordered" evidence="9">
    <location>
        <begin position="141"/>
        <end position="161"/>
    </location>
</feature>
<evidence type="ECO:0000313" key="13">
    <source>
        <dbReference type="Proteomes" id="UP000050525"/>
    </source>
</evidence>
<evidence type="ECO:0000256" key="8">
    <source>
        <dbReference type="ARBA" id="ARBA00093465"/>
    </source>
</evidence>
<keyword evidence="6" id="KW-0539">Nucleus</keyword>
<feature type="compositionally biased region" description="Polar residues" evidence="9">
    <location>
        <begin position="61"/>
        <end position="71"/>
    </location>
</feature>